<dbReference type="AlphaFoldDB" id="A0A0F3HIS4"/>
<dbReference type="RefSeq" id="WP_001030117.1">
    <property type="nucleotide sequence ID" value="NZ_JAHZPU010000002.1"/>
</dbReference>
<dbReference type="GO" id="GO:0051259">
    <property type="term" value="P:protein complex oligomerization"/>
    <property type="evidence" value="ECO:0007669"/>
    <property type="project" value="InterPro"/>
</dbReference>
<evidence type="ECO:0000313" key="13">
    <source>
        <dbReference type="Proteomes" id="UP000072578"/>
    </source>
</evidence>
<dbReference type="SUPFAM" id="SSF55252">
    <property type="entry name" value="C-terminal domain of arginine repressor"/>
    <property type="match status" value="1"/>
</dbReference>
<dbReference type="InterPro" id="IPR020900">
    <property type="entry name" value="Arg_repress_DNA-bd"/>
</dbReference>
<feature type="domain" description="Arginine repressor DNA-binding" evidence="8">
    <location>
        <begin position="5"/>
        <end position="64"/>
    </location>
</feature>
<accession>A0A139RHM2</accession>
<keyword evidence="7" id="KW-0028">Amino-acid biosynthesis</keyword>
<evidence type="ECO:0000256" key="5">
    <source>
        <dbReference type="ARBA" id="ARBA00023125"/>
    </source>
</evidence>
<dbReference type="Proteomes" id="UP000033405">
    <property type="component" value="Unassembled WGS sequence"/>
</dbReference>
<reference evidence="10 12" key="1">
    <citation type="submission" date="2015-02" db="EMBL/GenBank/DDBJ databases">
        <title>Evolution of amylase-binding proteins of oral streptococcal species.</title>
        <authorList>
            <person name="Haase E.M."/>
        </authorList>
    </citation>
    <scope>NUCLEOTIDE SEQUENCE [LARGE SCALE GENOMIC DNA]</scope>
    <source>
        <strain evidence="10 12">UC6950A</strain>
    </source>
</reference>
<evidence type="ECO:0000313" key="10">
    <source>
        <dbReference type="EMBL" id="KJU92828.1"/>
    </source>
</evidence>
<dbReference type="InterPro" id="IPR036388">
    <property type="entry name" value="WH-like_DNA-bd_sf"/>
</dbReference>
<comment type="caution">
    <text evidence="10">The sequence shown here is derived from an EMBL/GenBank/DDBJ whole genome shotgun (WGS) entry which is preliminary data.</text>
</comment>
<gene>
    <name evidence="10" type="primary">argR_2</name>
    <name evidence="7" type="synonym">argR</name>
    <name evidence="11" type="ORF">SINDD18_00532</name>
    <name evidence="10" type="ORF">TZ96_01168</name>
</gene>
<name>A0A0F3HIS4_9STRE</name>
<dbReference type="PANTHER" id="PTHR34471:SF1">
    <property type="entry name" value="ARGININE REPRESSOR"/>
    <property type="match status" value="1"/>
</dbReference>
<dbReference type="GO" id="GO:0003700">
    <property type="term" value="F:DNA-binding transcription factor activity"/>
    <property type="evidence" value="ECO:0007669"/>
    <property type="project" value="UniProtKB-UniRule"/>
</dbReference>
<dbReference type="InterPro" id="IPR036390">
    <property type="entry name" value="WH_DNA-bd_sf"/>
</dbReference>
<keyword evidence="7" id="KW-0678">Repressor</keyword>
<dbReference type="UniPathway" id="UPA00068"/>
<dbReference type="Pfam" id="PF02863">
    <property type="entry name" value="Arg_repressor_C"/>
    <property type="match status" value="1"/>
</dbReference>
<keyword evidence="4 7" id="KW-0805">Transcription regulation</keyword>
<evidence type="ECO:0000259" key="9">
    <source>
        <dbReference type="Pfam" id="PF02863"/>
    </source>
</evidence>
<evidence type="ECO:0000256" key="4">
    <source>
        <dbReference type="ARBA" id="ARBA00023015"/>
    </source>
</evidence>
<dbReference type="PRINTS" id="PR01467">
    <property type="entry name" value="ARGREPRESSOR"/>
</dbReference>
<evidence type="ECO:0000256" key="3">
    <source>
        <dbReference type="ARBA" id="ARBA00022490"/>
    </source>
</evidence>
<protein>
    <recommendedName>
        <fullName evidence="7">Arginine repressor</fullName>
    </recommendedName>
</protein>
<sequence>MNKAEQRHQLIRALITKQKIHTQTELQELLIENGVQVTQATLSRDINLMNLSKIREGEHSYYSINTGSTSKWEKRLEVYMEEALYMMQPVQHQVVIKTYPGLAQSFGSILDALNFPEIVATICGNDVCLVICEDKEQAQSCFERLKQFAPPLFFDR</sequence>
<keyword evidence="7" id="KW-0055">Arginine biosynthesis</keyword>
<dbReference type="Pfam" id="PF01316">
    <property type="entry name" value="Arg_repressor"/>
    <property type="match status" value="1"/>
</dbReference>
<evidence type="ECO:0000313" key="12">
    <source>
        <dbReference type="Proteomes" id="UP000033405"/>
    </source>
</evidence>
<dbReference type="PATRIC" id="fig|28037.218.peg.1123"/>
<evidence type="ECO:0000256" key="1">
    <source>
        <dbReference type="ARBA" id="ARBA00004496"/>
    </source>
</evidence>
<evidence type="ECO:0000259" key="8">
    <source>
        <dbReference type="Pfam" id="PF01316"/>
    </source>
</evidence>
<comment type="function">
    <text evidence="7">Regulates arginine biosynthesis genes.</text>
</comment>
<keyword evidence="5 7" id="KW-0238">DNA-binding</keyword>
<dbReference type="Proteomes" id="UP000072578">
    <property type="component" value="Unassembled WGS sequence"/>
</dbReference>
<evidence type="ECO:0000256" key="7">
    <source>
        <dbReference type="HAMAP-Rule" id="MF_00173"/>
    </source>
</evidence>
<keyword evidence="6 7" id="KW-0804">Transcription</keyword>
<dbReference type="Gene3D" id="1.10.10.10">
    <property type="entry name" value="Winged helix-like DNA-binding domain superfamily/Winged helix DNA-binding domain"/>
    <property type="match status" value="1"/>
</dbReference>
<dbReference type="EMBL" id="LQZF01000062">
    <property type="protein sequence ID" value="KXU14252.1"/>
    <property type="molecule type" value="Genomic_DNA"/>
</dbReference>
<feature type="domain" description="Arginine repressor C-terminal" evidence="9">
    <location>
        <begin position="81"/>
        <end position="146"/>
    </location>
</feature>
<evidence type="ECO:0000256" key="6">
    <source>
        <dbReference type="ARBA" id="ARBA00023163"/>
    </source>
</evidence>
<dbReference type="HAMAP" id="MF_00173">
    <property type="entry name" value="Arg_repressor"/>
    <property type="match status" value="1"/>
</dbReference>
<comment type="pathway">
    <text evidence="7">Amino-acid biosynthesis; L-arginine biosynthesis [regulation].</text>
</comment>
<dbReference type="Gene3D" id="3.30.1360.40">
    <property type="match status" value="1"/>
</dbReference>
<dbReference type="InterPro" id="IPR036251">
    <property type="entry name" value="Arg_repress_C_sf"/>
</dbReference>
<organism evidence="10 12">
    <name type="scientific">Streptococcus infantis</name>
    <dbReference type="NCBI Taxonomy" id="68892"/>
    <lineage>
        <taxon>Bacteria</taxon>
        <taxon>Bacillati</taxon>
        <taxon>Bacillota</taxon>
        <taxon>Bacilli</taxon>
        <taxon>Lactobacillales</taxon>
        <taxon>Streptococcaceae</taxon>
        <taxon>Streptococcus</taxon>
    </lineage>
</organism>
<accession>A0A0F3HIS4</accession>
<keyword evidence="3 7" id="KW-0963">Cytoplasm</keyword>
<comment type="subcellular location">
    <subcellularLocation>
        <location evidence="1 7">Cytoplasm</location>
    </subcellularLocation>
</comment>
<dbReference type="SUPFAM" id="SSF46785">
    <property type="entry name" value="Winged helix' DNA-binding domain"/>
    <property type="match status" value="1"/>
</dbReference>
<evidence type="ECO:0000313" key="11">
    <source>
        <dbReference type="EMBL" id="KXU14252.1"/>
    </source>
</evidence>
<comment type="similarity">
    <text evidence="2 7">Belongs to the ArgR family.</text>
</comment>
<reference evidence="11 13" key="2">
    <citation type="submission" date="2016-01" db="EMBL/GenBank/DDBJ databases">
        <title>Highly variable Streptococcus oralis are common among viridans streptococci isolated from primates.</title>
        <authorList>
            <person name="Denapaite D."/>
            <person name="Rieger M."/>
            <person name="Koendgen S."/>
            <person name="Brueckner R."/>
            <person name="Ochigava I."/>
            <person name="Kappeler P."/>
            <person name="Maetz-Rensing K."/>
            <person name="Leendertz F."/>
            <person name="Hakenbeck R."/>
        </authorList>
    </citation>
    <scope>NUCLEOTIDE SEQUENCE [LARGE SCALE GENOMIC DNA]</scope>
    <source>
        <strain evidence="11 13">DD18</strain>
    </source>
</reference>
<dbReference type="GO" id="GO:0034618">
    <property type="term" value="F:arginine binding"/>
    <property type="evidence" value="ECO:0007669"/>
    <property type="project" value="InterPro"/>
</dbReference>
<dbReference type="GO" id="GO:0005737">
    <property type="term" value="C:cytoplasm"/>
    <property type="evidence" value="ECO:0007669"/>
    <property type="project" value="UniProtKB-SubCell"/>
</dbReference>
<dbReference type="InterPro" id="IPR020899">
    <property type="entry name" value="Arg_repress_C"/>
</dbReference>
<dbReference type="EMBL" id="JYOV01000014">
    <property type="protein sequence ID" value="KJU92828.1"/>
    <property type="molecule type" value="Genomic_DNA"/>
</dbReference>
<dbReference type="GO" id="GO:0006526">
    <property type="term" value="P:L-arginine biosynthetic process"/>
    <property type="evidence" value="ECO:0007669"/>
    <property type="project" value="UniProtKB-UniPathway"/>
</dbReference>
<dbReference type="GO" id="GO:0003677">
    <property type="term" value="F:DNA binding"/>
    <property type="evidence" value="ECO:0007669"/>
    <property type="project" value="UniProtKB-KW"/>
</dbReference>
<proteinExistence type="inferred from homology"/>
<dbReference type="PANTHER" id="PTHR34471">
    <property type="entry name" value="ARGININE REPRESSOR"/>
    <property type="match status" value="1"/>
</dbReference>
<evidence type="ECO:0000256" key="2">
    <source>
        <dbReference type="ARBA" id="ARBA00008316"/>
    </source>
</evidence>
<dbReference type="InterPro" id="IPR001669">
    <property type="entry name" value="Arg_repress"/>
</dbReference>
<dbReference type="GO" id="GO:1900079">
    <property type="term" value="P:regulation of arginine biosynthetic process"/>
    <property type="evidence" value="ECO:0007669"/>
    <property type="project" value="UniProtKB-UniRule"/>
</dbReference>